<dbReference type="Gene3D" id="1.10.10.10">
    <property type="entry name" value="Winged helix-like DNA-binding domain superfamily/Winged helix DNA-binding domain"/>
    <property type="match status" value="1"/>
</dbReference>
<gene>
    <name evidence="7" type="ORF">CLG96_08115</name>
</gene>
<dbReference type="EMBL" id="NWBU01000006">
    <property type="protein sequence ID" value="PTQ11870.1"/>
    <property type="molecule type" value="Genomic_DNA"/>
</dbReference>
<dbReference type="Proteomes" id="UP000244162">
    <property type="component" value="Unassembled WGS sequence"/>
</dbReference>
<keyword evidence="3" id="KW-0805">Transcription regulation</keyword>
<dbReference type="RefSeq" id="WP_107967383.1">
    <property type="nucleotide sequence ID" value="NZ_NWBU01000006.1"/>
</dbReference>
<evidence type="ECO:0000259" key="6">
    <source>
        <dbReference type="PROSITE" id="PS50949"/>
    </source>
</evidence>
<evidence type="ECO:0000256" key="2">
    <source>
        <dbReference type="ARBA" id="ARBA00022898"/>
    </source>
</evidence>
<dbReference type="InterPro" id="IPR015421">
    <property type="entry name" value="PyrdxlP-dep_Trfase_major"/>
</dbReference>
<dbReference type="SUPFAM" id="SSF46785">
    <property type="entry name" value="Winged helix' DNA-binding domain"/>
    <property type="match status" value="1"/>
</dbReference>
<dbReference type="GO" id="GO:0030170">
    <property type="term" value="F:pyridoxal phosphate binding"/>
    <property type="evidence" value="ECO:0007669"/>
    <property type="project" value="InterPro"/>
</dbReference>
<dbReference type="PANTHER" id="PTHR46577:SF1">
    <property type="entry name" value="HTH-TYPE TRANSCRIPTIONAL REGULATORY PROTEIN GABR"/>
    <property type="match status" value="1"/>
</dbReference>
<evidence type="ECO:0000313" key="7">
    <source>
        <dbReference type="EMBL" id="PTQ11870.1"/>
    </source>
</evidence>
<dbReference type="Gene3D" id="3.40.640.10">
    <property type="entry name" value="Type I PLP-dependent aspartate aminotransferase-like (Major domain)"/>
    <property type="match status" value="1"/>
</dbReference>
<evidence type="ECO:0000256" key="3">
    <source>
        <dbReference type="ARBA" id="ARBA00023015"/>
    </source>
</evidence>
<dbReference type="CDD" id="cd07377">
    <property type="entry name" value="WHTH_GntR"/>
    <property type="match status" value="1"/>
</dbReference>
<dbReference type="GO" id="GO:0003700">
    <property type="term" value="F:DNA-binding transcription factor activity"/>
    <property type="evidence" value="ECO:0007669"/>
    <property type="project" value="InterPro"/>
</dbReference>
<evidence type="ECO:0000313" key="8">
    <source>
        <dbReference type="Proteomes" id="UP000244162"/>
    </source>
</evidence>
<dbReference type="InterPro" id="IPR000524">
    <property type="entry name" value="Tscrpt_reg_HTH_GntR"/>
</dbReference>
<sequence>MPIAVQITAMLRTAIVDGRLEPGARLPSWLDMAARLGVARGTVKAAYETLADELLVVSAGAAGTRVAAPRARPAMQKEIDQKIEIAPPLRGIERGFGLRPLPFQMGVPAQDAFPAKLWARLRTRAARDDAMAPVGPPDPRGRPELRAQIAAQLAITRGIHCLPDQIILTSGYRNGLCLTMLALHLRGRQAWVEDPGYPIARTGLEMGGMTVVPVPVDAKGLRVDEGMRLAPNAALALVTPGQQAPTGVTLAPERRAALIAWAMREDGWIIEDDYLSELQLSGRASPALAADDTSGRIIHIGTFSKTISPALGLGFVVAPLALAERFAEVAAHLNPSPNVTTQLALADFIADGHFLRHLRHMKALYRERRDALHARLGSGIAVDSFAGLAVLTHLPKGVDDMEVARRAIDRGIAPTPLSIWYSDKDQAQSGLLLCVTNLRKGSVERACETLQALIDQPSAQAI</sequence>
<proteinExistence type="inferred from homology"/>
<keyword evidence="4" id="KW-0238">DNA-binding</keyword>
<dbReference type="PROSITE" id="PS50949">
    <property type="entry name" value="HTH_GNTR"/>
    <property type="match status" value="1"/>
</dbReference>
<reference evidence="7 8" key="1">
    <citation type="submission" date="2017-09" db="EMBL/GenBank/DDBJ databases">
        <title>Sphingomonas panjinensis sp.nov., isolated from oil-contaminated soil.</title>
        <authorList>
            <person name="Wang L."/>
            <person name="Chen L."/>
        </authorList>
    </citation>
    <scope>NUCLEOTIDE SEQUENCE [LARGE SCALE GENOMIC DNA]</scope>
    <source>
        <strain evidence="7 8">FW-11</strain>
    </source>
</reference>
<dbReference type="PANTHER" id="PTHR46577">
    <property type="entry name" value="HTH-TYPE TRANSCRIPTIONAL REGULATORY PROTEIN GABR"/>
    <property type="match status" value="1"/>
</dbReference>
<dbReference type="InterPro" id="IPR004839">
    <property type="entry name" value="Aminotransferase_I/II_large"/>
</dbReference>
<protein>
    <submittedName>
        <fullName evidence="7">GntR family transcriptional regulator</fullName>
    </submittedName>
</protein>
<comment type="caution">
    <text evidence="7">The sequence shown here is derived from an EMBL/GenBank/DDBJ whole genome shotgun (WGS) entry which is preliminary data.</text>
</comment>
<evidence type="ECO:0000256" key="4">
    <source>
        <dbReference type="ARBA" id="ARBA00023125"/>
    </source>
</evidence>
<keyword evidence="8" id="KW-1185">Reference proteome</keyword>
<feature type="domain" description="HTH gntR-type" evidence="6">
    <location>
        <begin position="1"/>
        <end position="69"/>
    </location>
</feature>
<name>A0A2T5FZ45_9SPHN</name>
<keyword evidence="2" id="KW-0663">Pyridoxal phosphate</keyword>
<dbReference type="SMART" id="SM00345">
    <property type="entry name" value="HTH_GNTR"/>
    <property type="match status" value="1"/>
</dbReference>
<organism evidence="7 8">
    <name type="scientific">Sphingomonas oleivorans</name>
    <dbReference type="NCBI Taxonomy" id="1735121"/>
    <lineage>
        <taxon>Bacteria</taxon>
        <taxon>Pseudomonadati</taxon>
        <taxon>Pseudomonadota</taxon>
        <taxon>Alphaproteobacteria</taxon>
        <taxon>Sphingomonadales</taxon>
        <taxon>Sphingomonadaceae</taxon>
        <taxon>Sphingomonas</taxon>
    </lineage>
</organism>
<dbReference type="AlphaFoldDB" id="A0A2T5FZ45"/>
<dbReference type="GO" id="GO:0003677">
    <property type="term" value="F:DNA binding"/>
    <property type="evidence" value="ECO:0007669"/>
    <property type="project" value="UniProtKB-KW"/>
</dbReference>
<dbReference type="Pfam" id="PF00392">
    <property type="entry name" value="GntR"/>
    <property type="match status" value="1"/>
</dbReference>
<accession>A0A2T5FZ45</accession>
<dbReference type="InterPro" id="IPR036390">
    <property type="entry name" value="WH_DNA-bd_sf"/>
</dbReference>
<keyword evidence="5" id="KW-0804">Transcription</keyword>
<comment type="similarity">
    <text evidence="1">In the C-terminal section; belongs to the class-I pyridoxal-phosphate-dependent aminotransferase family.</text>
</comment>
<dbReference type="InterPro" id="IPR036388">
    <property type="entry name" value="WH-like_DNA-bd_sf"/>
</dbReference>
<dbReference type="CDD" id="cd00609">
    <property type="entry name" value="AAT_like"/>
    <property type="match status" value="1"/>
</dbReference>
<dbReference type="OrthoDB" id="9808770at2"/>
<dbReference type="InterPro" id="IPR015424">
    <property type="entry name" value="PyrdxlP-dep_Trfase"/>
</dbReference>
<evidence type="ECO:0000256" key="5">
    <source>
        <dbReference type="ARBA" id="ARBA00023163"/>
    </source>
</evidence>
<dbReference type="Pfam" id="PF00155">
    <property type="entry name" value="Aminotran_1_2"/>
    <property type="match status" value="1"/>
</dbReference>
<dbReference type="SUPFAM" id="SSF53383">
    <property type="entry name" value="PLP-dependent transferases"/>
    <property type="match status" value="1"/>
</dbReference>
<dbReference type="InterPro" id="IPR051446">
    <property type="entry name" value="HTH_trans_reg/aminotransferase"/>
</dbReference>
<evidence type="ECO:0000256" key="1">
    <source>
        <dbReference type="ARBA" id="ARBA00005384"/>
    </source>
</evidence>